<protein>
    <recommendedName>
        <fullName evidence="3">Calcium-binding protein</fullName>
    </recommendedName>
</protein>
<dbReference type="InterPro" id="IPR001343">
    <property type="entry name" value="Hemolysn_Ca-bd"/>
</dbReference>
<dbReference type="EMBL" id="JBBLXS010000469">
    <property type="protein sequence ID" value="MEK0187929.1"/>
    <property type="molecule type" value="Genomic_DNA"/>
</dbReference>
<dbReference type="PROSITE" id="PS00330">
    <property type="entry name" value="HEMOLYSIN_CALCIUM"/>
    <property type="match status" value="1"/>
</dbReference>
<name>A0ABU8YU65_9CYAN</name>
<feature type="non-terminal residue" evidence="1">
    <location>
        <position position="178"/>
    </location>
</feature>
<dbReference type="InterPro" id="IPR011049">
    <property type="entry name" value="Serralysin-like_metalloprot_C"/>
</dbReference>
<sequence>MPDNLALLDKNDILNGSSAKDQADCGCPFKKAPTVETVSNPQNIQNIFSLGSNDTLESSIAPDLLNGNTGSDLISGSADGDIGRSTSQVGGGSLSSDGSAYILTEGSDTFTIPLGLLDTLIGGLRGLGGADSITGSESGDIVYGDEGNDRIEGRGGADLLYGGLGNDFLSGGAGQNGL</sequence>
<comment type="caution">
    <text evidence="1">The sequence shown here is derived from an EMBL/GenBank/DDBJ whole genome shotgun (WGS) entry which is preliminary data.</text>
</comment>
<evidence type="ECO:0000313" key="1">
    <source>
        <dbReference type="EMBL" id="MEK0187929.1"/>
    </source>
</evidence>
<dbReference type="RefSeq" id="WP_340541932.1">
    <property type="nucleotide sequence ID" value="NZ_JBBLXS010000469.1"/>
</dbReference>
<organism evidence="1 2">
    <name type="scientific">Microcoleus anatoxicus PTRS2</name>
    <dbReference type="NCBI Taxonomy" id="2705321"/>
    <lineage>
        <taxon>Bacteria</taxon>
        <taxon>Bacillati</taxon>
        <taxon>Cyanobacteriota</taxon>
        <taxon>Cyanophyceae</taxon>
        <taxon>Oscillatoriophycideae</taxon>
        <taxon>Oscillatoriales</taxon>
        <taxon>Microcoleaceae</taxon>
        <taxon>Microcoleus</taxon>
        <taxon>Microcoleus anatoxicus</taxon>
    </lineage>
</organism>
<evidence type="ECO:0000313" key="2">
    <source>
        <dbReference type="Proteomes" id="UP001384579"/>
    </source>
</evidence>
<keyword evidence="2" id="KW-1185">Reference proteome</keyword>
<accession>A0ABU8YU65</accession>
<dbReference type="Gene3D" id="2.150.10.10">
    <property type="entry name" value="Serralysin-like metalloprotease, C-terminal"/>
    <property type="match status" value="1"/>
</dbReference>
<gene>
    <name evidence="1" type="ORF">WMG39_24260</name>
</gene>
<dbReference type="SUPFAM" id="SSF51120">
    <property type="entry name" value="beta-Roll"/>
    <property type="match status" value="1"/>
</dbReference>
<dbReference type="Pfam" id="PF00353">
    <property type="entry name" value="HemolysinCabind"/>
    <property type="match status" value="2"/>
</dbReference>
<reference evidence="1 2" key="1">
    <citation type="journal article" date="2020" name="Harmful Algae">
        <title>Molecular and morphological characterization of a novel dihydroanatoxin-a producing Microcoleus species (cyanobacteria) from the Russian River, California, USA.</title>
        <authorList>
            <person name="Conklin K.Y."/>
            <person name="Stancheva R."/>
            <person name="Otten T.G."/>
            <person name="Fadness R."/>
            <person name="Boyer G.L."/>
            <person name="Read B."/>
            <person name="Zhang X."/>
            <person name="Sheath R.G."/>
        </authorList>
    </citation>
    <scope>NUCLEOTIDE SEQUENCE [LARGE SCALE GENOMIC DNA]</scope>
    <source>
        <strain evidence="1 2">PTRS2</strain>
    </source>
</reference>
<evidence type="ECO:0008006" key="3">
    <source>
        <dbReference type="Google" id="ProtNLM"/>
    </source>
</evidence>
<proteinExistence type="predicted"/>
<dbReference type="InterPro" id="IPR018511">
    <property type="entry name" value="Hemolysin-typ_Ca-bd_CS"/>
</dbReference>
<dbReference type="Proteomes" id="UP001384579">
    <property type="component" value="Unassembled WGS sequence"/>
</dbReference>
<dbReference type="PRINTS" id="PR00313">
    <property type="entry name" value="CABNDNGRPT"/>
</dbReference>